<name>A0A4U8W4E2_9NOCA</name>
<reference evidence="1 2" key="1">
    <citation type="submission" date="2019-02" db="EMBL/GenBank/DDBJ databases">
        <authorList>
            <consortium name="Pathogen Informatics"/>
        </authorList>
    </citation>
    <scope>NUCLEOTIDE SEQUENCE [LARGE SCALE GENOMIC DNA]</scope>
    <source>
        <strain evidence="1 2">3012STDY6756504</strain>
    </source>
</reference>
<protein>
    <submittedName>
        <fullName evidence="1">Uncharacterized protein</fullName>
    </submittedName>
</protein>
<evidence type="ECO:0000313" key="1">
    <source>
        <dbReference type="EMBL" id="VFB00066.1"/>
    </source>
</evidence>
<sequence length="50" mass="5677">MPKLPVQQGTAPSWLIHDAWECLAELAIGYEDLAYELGTGRRRLPRRAEP</sequence>
<proteinExistence type="predicted"/>
<dbReference type="RefSeq" id="WP_228797332.1">
    <property type="nucleotide sequence ID" value="NZ_JADLQM010000001.1"/>
</dbReference>
<dbReference type="EMBL" id="LR215973">
    <property type="protein sequence ID" value="VFB00066.1"/>
    <property type="molecule type" value="Genomic_DNA"/>
</dbReference>
<dbReference type="AlphaFoldDB" id="A0A4U8W4E2"/>
<evidence type="ECO:0000313" key="2">
    <source>
        <dbReference type="Proteomes" id="UP000290439"/>
    </source>
</evidence>
<gene>
    <name evidence="1" type="ORF">NCTC10797_03857</name>
</gene>
<organism evidence="1 2">
    <name type="scientific">Nocardia cyriacigeorgica</name>
    <dbReference type="NCBI Taxonomy" id="135487"/>
    <lineage>
        <taxon>Bacteria</taxon>
        <taxon>Bacillati</taxon>
        <taxon>Actinomycetota</taxon>
        <taxon>Actinomycetes</taxon>
        <taxon>Mycobacteriales</taxon>
        <taxon>Nocardiaceae</taxon>
        <taxon>Nocardia</taxon>
    </lineage>
</organism>
<dbReference type="Proteomes" id="UP000290439">
    <property type="component" value="Chromosome"/>
</dbReference>
<accession>A0A4U8W4E2</accession>